<dbReference type="Gramene" id="TuG1812G0200004280.01.T01">
    <property type="protein sequence ID" value="TuG1812G0200004280.01.T01"/>
    <property type="gene ID" value="TuG1812G0200004280.01"/>
</dbReference>
<dbReference type="AlphaFoldDB" id="A0A8R7TKW5"/>
<reference evidence="2" key="2">
    <citation type="submission" date="2018-03" db="EMBL/GenBank/DDBJ databases">
        <title>The Triticum urartu genome reveals the dynamic nature of wheat genome evolution.</title>
        <authorList>
            <person name="Ling H."/>
            <person name="Ma B."/>
            <person name="Shi X."/>
            <person name="Liu H."/>
            <person name="Dong L."/>
            <person name="Sun H."/>
            <person name="Cao Y."/>
            <person name="Gao Q."/>
            <person name="Zheng S."/>
            <person name="Li Y."/>
            <person name="Yu Y."/>
            <person name="Du H."/>
            <person name="Qi M."/>
            <person name="Li Y."/>
            <person name="Yu H."/>
            <person name="Cui Y."/>
            <person name="Wang N."/>
            <person name="Chen C."/>
            <person name="Wu H."/>
            <person name="Zhao Y."/>
            <person name="Zhang J."/>
            <person name="Li Y."/>
            <person name="Zhou W."/>
            <person name="Zhang B."/>
            <person name="Hu W."/>
            <person name="Eijk M."/>
            <person name="Tang J."/>
            <person name="Witsenboer H."/>
            <person name="Zhao S."/>
            <person name="Li Z."/>
            <person name="Zhang A."/>
            <person name="Wang D."/>
            <person name="Liang C."/>
        </authorList>
    </citation>
    <scope>NUCLEOTIDE SEQUENCE [LARGE SCALE GENOMIC DNA]</scope>
    <source>
        <strain evidence="2">cv. G1812</strain>
    </source>
</reference>
<reference evidence="3" key="1">
    <citation type="journal article" date="2013" name="Nature">
        <title>Draft genome of the wheat A-genome progenitor Triticum urartu.</title>
        <authorList>
            <person name="Ling H.Q."/>
            <person name="Zhao S."/>
            <person name="Liu D."/>
            <person name="Wang J."/>
            <person name="Sun H."/>
            <person name="Zhang C."/>
            <person name="Fan H."/>
            <person name="Li D."/>
            <person name="Dong L."/>
            <person name="Tao Y."/>
            <person name="Gao C."/>
            <person name="Wu H."/>
            <person name="Li Y."/>
            <person name="Cui Y."/>
            <person name="Guo X."/>
            <person name="Zheng S."/>
            <person name="Wang B."/>
            <person name="Yu K."/>
            <person name="Liang Q."/>
            <person name="Yang W."/>
            <person name="Lou X."/>
            <person name="Chen J."/>
            <person name="Feng M."/>
            <person name="Jian J."/>
            <person name="Zhang X."/>
            <person name="Luo G."/>
            <person name="Jiang Y."/>
            <person name="Liu J."/>
            <person name="Wang Z."/>
            <person name="Sha Y."/>
            <person name="Zhang B."/>
            <person name="Wu H."/>
            <person name="Tang D."/>
            <person name="Shen Q."/>
            <person name="Xue P."/>
            <person name="Zou S."/>
            <person name="Wang X."/>
            <person name="Liu X."/>
            <person name="Wang F."/>
            <person name="Yang Y."/>
            <person name="An X."/>
            <person name="Dong Z."/>
            <person name="Zhang K."/>
            <person name="Zhang X."/>
            <person name="Luo M.C."/>
            <person name="Dvorak J."/>
            <person name="Tong Y."/>
            <person name="Wang J."/>
            <person name="Yang H."/>
            <person name="Li Z."/>
            <person name="Wang D."/>
            <person name="Zhang A."/>
            <person name="Wang J."/>
        </authorList>
    </citation>
    <scope>NUCLEOTIDE SEQUENCE</scope>
    <source>
        <strain evidence="3">cv. G1812</strain>
    </source>
</reference>
<protein>
    <recommendedName>
        <fullName evidence="4">Secreted protein</fullName>
    </recommendedName>
</protein>
<evidence type="ECO:0000313" key="2">
    <source>
        <dbReference type="EnsemblPlants" id="TuG1812G0200004280.01.T01"/>
    </source>
</evidence>
<feature type="signal peptide" evidence="1">
    <location>
        <begin position="1"/>
        <end position="32"/>
    </location>
</feature>
<sequence length="166" mass="18708">MASTSRRMVASVLFVHLLLVATEMGATRVAEARHGHRLCESQSHRYRGACWRDERTARTSATLRASPRASASSTASKASASARNPASHFIDRWIGWLVSRAPRPPSCLQSVPPLFVYRFPYSESSKVYMRCACHFLIIQVFCFIRCNLARVLIKVGRRCAWTSFIT</sequence>
<organism evidence="2 3">
    <name type="scientific">Triticum urartu</name>
    <name type="common">Red wild einkorn</name>
    <name type="synonym">Crithodium urartu</name>
    <dbReference type="NCBI Taxonomy" id="4572"/>
    <lineage>
        <taxon>Eukaryota</taxon>
        <taxon>Viridiplantae</taxon>
        <taxon>Streptophyta</taxon>
        <taxon>Embryophyta</taxon>
        <taxon>Tracheophyta</taxon>
        <taxon>Spermatophyta</taxon>
        <taxon>Magnoliopsida</taxon>
        <taxon>Liliopsida</taxon>
        <taxon>Poales</taxon>
        <taxon>Poaceae</taxon>
        <taxon>BOP clade</taxon>
        <taxon>Pooideae</taxon>
        <taxon>Triticodae</taxon>
        <taxon>Triticeae</taxon>
        <taxon>Triticinae</taxon>
        <taxon>Triticum</taxon>
    </lineage>
</organism>
<keyword evidence="3" id="KW-1185">Reference proteome</keyword>
<accession>A0A8R7TKW5</accession>
<keyword evidence="1" id="KW-0732">Signal</keyword>
<dbReference type="Proteomes" id="UP000015106">
    <property type="component" value="Chromosome 2"/>
</dbReference>
<name>A0A8R7TKW5_TRIUA</name>
<proteinExistence type="predicted"/>
<evidence type="ECO:0000313" key="3">
    <source>
        <dbReference type="Proteomes" id="UP000015106"/>
    </source>
</evidence>
<reference evidence="2" key="3">
    <citation type="submission" date="2022-06" db="UniProtKB">
        <authorList>
            <consortium name="EnsemblPlants"/>
        </authorList>
    </citation>
    <scope>IDENTIFICATION</scope>
</reference>
<evidence type="ECO:0008006" key="4">
    <source>
        <dbReference type="Google" id="ProtNLM"/>
    </source>
</evidence>
<dbReference type="EnsemblPlants" id="TuG1812G0200004280.01.T01">
    <property type="protein sequence ID" value="TuG1812G0200004280.01.T01"/>
    <property type="gene ID" value="TuG1812G0200004280.01"/>
</dbReference>
<feature type="chain" id="PRO_5035855100" description="Secreted protein" evidence="1">
    <location>
        <begin position="33"/>
        <end position="166"/>
    </location>
</feature>
<evidence type="ECO:0000256" key="1">
    <source>
        <dbReference type="SAM" id="SignalP"/>
    </source>
</evidence>